<keyword evidence="1" id="KW-0255">Endonuclease</keyword>
<evidence type="ECO:0000313" key="1">
    <source>
        <dbReference type="EMBL" id="MDG0816128.1"/>
    </source>
</evidence>
<dbReference type="EMBL" id="JANRMI010000002">
    <property type="protein sequence ID" value="MDG0816128.1"/>
    <property type="molecule type" value="Genomic_DNA"/>
</dbReference>
<comment type="caution">
    <text evidence="1">The sequence shown here is derived from an EMBL/GenBank/DDBJ whole genome shotgun (WGS) entry which is preliminary data.</text>
</comment>
<reference evidence="1" key="1">
    <citation type="submission" date="2022-08" db="EMBL/GenBank/DDBJ databases">
        <title>Novel Bdellovibrio Species Isolated from Svalbard: Designation Bdellovibrio svalbardensis.</title>
        <authorList>
            <person name="Mitchell R.J."/>
            <person name="Choi S.Y."/>
        </authorList>
    </citation>
    <scope>NUCLEOTIDE SEQUENCE</scope>
    <source>
        <strain evidence="1">PAP01</strain>
    </source>
</reference>
<organism evidence="1 2">
    <name type="scientific">Bdellovibrio svalbardensis</name>
    <dbReference type="NCBI Taxonomy" id="2972972"/>
    <lineage>
        <taxon>Bacteria</taxon>
        <taxon>Pseudomonadati</taxon>
        <taxon>Bdellovibrionota</taxon>
        <taxon>Bdellovibrionia</taxon>
        <taxon>Bdellovibrionales</taxon>
        <taxon>Pseudobdellovibrionaceae</taxon>
        <taxon>Bdellovibrio</taxon>
    </lineage>
</organism>
<proteinExistence type="predicted"/>
<dbReference type="RefSeq" id="WP_277577606.1">
    <property type="nucleotide sequence ID" value="NZ_JANRMI010000002.1"/>
</dbReference>
<keyword evidence="2" id="KW-1185">Reference proteome</keyword>
<dbReference type="GO" id="GO:0004519">
    <property type="term" value="F:endonuclease activity"/>
    <property type="evidence" value="ECO:0007669"/>
    <property type="project" value="UniProtKB-KW"/>
</dbReference>
<dbReference type="SUPFAM" id="SSF56219">
    <property type="entry name" value="DNase I-like"/>
    <property type="match status" value="1"/>
</dbReference>
<keyword evidence="1" id="KW-0378">Hydrolase</keyword>
<accession>A0ABT6DGY7</accession>
<dbReference type="Proteomes" id="UP001152321">
    <property type="component" value="Unassembled WGS sequence"/>
</dbReference>
<sequence>MMFGSHEWGCGAGLPSWAVGDVMTLKHFVLGLSFFLGLQSAHAELGWNSNPGPPHFCMQNFNAYGPIYALNMEERTQWMVAELYGKPRCEIVHLQEVWNQDQIDIVEDGLKSLYNISAPNRQEKIGVMSLLMADIKNTETYDFNVNSDGNLLDVGREIFNVKKAFHIVKASLFGIDEEFYFMNTHLHPTSSAVRLTQILDLLDWRLAHTDLKLLLSGDFNGDENSLERSVIMSLLGVRDSLVETLGGSYPKGVCTYCAENPLGWLSGDHVLDYIFFSNVGGGATHLKALDGKINLRGTPDEPLSDHYGLRIDFVLDAAKTATASEVIEQRRAFALKLLARMEKVLAEEEDEDFTYYQKKARKLRAQLERREGAFNEYFEKFN</sequence>
<protein>
    <submittedName>
        <fullName evidence="1">Endonuclease/exonuclease/phosphatase family protein</fullName>
    </submittedName>
</protein>
<gene>
    <name evidence="1" type="ORF">NWE73_07120</name>
</gene>
<name>A0ABT6DGY7_9BACT</name>
<keyword evidence="1" id="KW-0540">Nuclease</keyword>
<dbReference type="InterPro" id="IPR036691">
    <property type="entry name" value="Endo/exonu/phosph_ase_sf"/>
</dbReference>
<evidence type="ECO:0000313" key="2">
    <source>
        <dbReference type="Proteomes" id="UP001152321"/>
    </source>
</evidence>
<dbReference type="Gene3D" id="3.60.10.10">
    <property type="entry name" value="Endonuclease/exonuclease/phosphatase"/>
    <property type="match status" value="1"/>
</dbReference>